<dbReference type="Proteomes" id="UP000224740">
    <property type="component" value="Unassembled WGS sequence"/>
</dbReference>
<dbReference type="Gene3D" id="3.40.50.850">
    <property type="entry name" value="Isochorismatase-like"/>
    <property type="match status" value="1"/>
</dbReference>
<dbReference type="KEGG" id="amar:AMRN_0110"/>
<evidence type="ECO:0000313" key="3">
    <source>
        <dbReference type="EMBL" id="AXX85910.1"/>
    </source>
</evidence>
<dbReference type="PANTHER" id="PTHR43540">
    <property type="entry name" value="PEROXYUREIDOACRYLATE/UREIDOACRYLATE AMIDOHYDROLASE-RELATED"/>
    <property type="match status" value="1"/>
</dbReference>
<dbReference type="SUPFAM" id="SSF52499">
    <property type="entry name" value="Isochorismatase-like hydrolases"/>
    <property type="match status" value="1"/>
</dbReference>
<dbReference type="GO" id="GO:0016787">
    <property type="term" value="F:hydrolase activity"/>
    <property type="evidence" value="ECO:0007669"/>
    <property type="project" value="UniProtKB-KW"/>
</dbReference>
<evidence type="ECO:0000313" key="5">
    <source>
        <dbReference type="Proteomes" id="UP000224740"/>
    </source>
</evidence>
<evidence type="ECO:0000256" key="1">
    <source>
        <dbReference type="ARBA" id="ARBA00022801"/>
    </source>
</evidence>
<sequence>MTRIFLICLIILNLHAKKEDKMNNISLENSGLVLIEYQNEWLNEGTKLSKLMKDKIQFKNSIENSKKVLSYARKLGLNIIHVPLMISDDYKEFGNNAKYGLRAIIPKVKTWQGNNKDFHEDFKPLKKEFIVSGRIGASGFANSNLDAILRNNGIENIFLIGYATNVCVDSTMREAHDKGYNTTIISDATSSFTKEEQEHFLEYIVHHFAAKITTQEFLSLKPK</sequence>
<reference evidence="3 6" key="3">
    <citation type="submission" date="2018-08" db="EMBL/GenBank/DDBJ databases">
        <title>Complete genome of the Arcobacter marinus type strain JCM 15502.</title>
        <authorList>
            <person name="Miller W.G."/>
            <person name="Yee E."/>
            <person name="Huynh S."/>
            <person name="Parker C.T."/>
        </authorList>
    </citation>
    <scope>NUCLEOTIDE SEQUENCE [LARGE SCALE GENOMIC DNA]</scope>
    <source>
        <strain evidence="3 6">JCM 15502</strain>
    </source>
</reference>
<accession>A0A347TH32</accession>
<dbReference type="PANTHER" id="PTHR43540:SF16">
    <property type="entry name" value="ISOCHORISMATASE-LIKE DOMAIN-CONTAINING PROTEIN"/>
    <property type="match status" value="1"/>
</dbReference>
<reference evidence="4" key="2">
    <citation type="submission" date="2017-09" db="EMBL/GenBank/DDBJ databases">
        <authorList>
            <person name="Perez-Cataluna A."/>
            <person name="Figueras M.J."/>
            <person name="Salas-Masso N."/>
        </authorList>
    </citation>
    <scope>NUCLEOTIDE SEQUENCE</scope>
    <source>
        <strain evidence="4">CECT 7727</strain>
    </source>
</reference>
<organism evidence="3 6">
    <name type="scientific">Malaciobacter marinus</name>
    <dbReference type="NCBI Taxonomy" id="505249"/>
    <lineage>
        <taxon>Bacteria</taxon>
        <taxon>Pseudomonadati</taxon>
        <taxon>Campylobacterota</taxon>
        <taxon>Epsilonproteobacteria</taxon>
        <taxon>Campylobacterales</taxon>
        <taxon>Arcobacteraceae</taxon>
        <taxon>Malaciobacter</taxon>
    </lineage>
</organism>
<dbReference type="InterPro" id="IPR050272">
    <property type="entry name" value="Isochorismatase-like_hydrls"/>
</dbReference>
<protein>
    <submittedName>
        <fullName evidence="3">Isochorismatase</fullName>
    </submittedName>
</protein>
<reference evidence="5" key="1">
    <citation type="submission" date="2017-09" db="EMBL/GenBank/DDBJ databases">
        <title>Arcobacter canalis sp. nov., a new species isolated from a water canal contaminated with urban sewage.</title>
        <authorList>
            <person name="Perez-Cataluna A."/>
            <person name="Salas-Masso N."/>
            <person name="Figueras M.J."/>
        </authorList>
    </citation>
    <scope>NUCLEOTIDE SEQUENCE [LARGE SCALE GENOMIC DNA]</scope>
    <source>
        <strain evidence="5">CECT 7727</strain>
    </source>
</reference>
<name>A0A347TH32_9BACT</name>
<keyword evidence="5" id="KW-1185">Reference proteome</keyword>
<dbReference type="InterPro" id="IPR036380">
    <property type="entry name" value="Isochorismatase-like_sf"/>
</dbReference>
<dbReference type="AlphaFoldDB" id="A0A347TH32"/>
<dbReference type="Proteomes" id="UP000264693">
    <property type="component" value="Chromosome"/>
</dbReference>
<dbReference type="Pfam" id="PF00857">
    <property type="entry name" value="Isochorismatase"/>
    <property type="match status" value="1"/>
</dbReference>
<gene>
    <name evidence="3" type="ORF">AMRN_0110</name>
    <name evidence="4" type="ORF">CPH92_08930</name>
</gene>
<feature type="domain" description="Isochorismatase-like" evidence="2">
    <location>
        <begin position="31"/>
        <end position="216"/>
    </location>
</feature>
<dbReference type="EMBL" id="CP032101">
    <property type="protein sequence ID" value="AXX85910.1"/>
    <property type="molecule type" value="Genomic_DNA"/>
</dbReference>
<evidence type="ECO:0000313" key="6">
    <source>
        <dbReference type="Proteomes" id="UP000264693"/>
    </source>
</evidence>
<keyword evidence="1" id="KW-0378">Hydrolase</keyword>
<dbReference type="RefSeq" id="WP_099311384.1">
    <property type="nucleotide sequence ID" value="NZ_CP032101.1"/>
</dbReference>
<proteinExistence type="predicted"/>
<dbReference type="InterPro" id="IPR000868">
    <property type="entry name" value="Isochorismatase-like_dom"/>
</dbReference>
<dbReference type="EMBL" id="NXAO01000041">
    <property type="protein sequence ID" value="PHO14969.1"/>
    <property type="molecule type" value="Genomic_DNA"/>
</dbReference>
<evidence type="ECO:0000313" key="4">
    <source>
        <dbReference type="EMBL" id="PHO14969.1"/>
    </source>
</evidence>
<evidence type="ECO:0000259" key="2">
    <source>
        <dbReference type="Pfam" id="PF00857"/>
    </source>
</evidence>
<dbReference type="CDD" id="cd00431">
    <property type="entry name" value="cysteine_hydrolases"/>
    <property type="match status" value="1"/>
</dbReference>